<feature type="region of interest" description="Disordered" evidence="1">
    <location>
        <begin position="541"/>
        <end position="567"/>
    </location>
</feature>
<evidence type="ECO:0000313" key="5">
    <source>
        <dbReference type="Proteomes" id="UP000242188"/>
    </source>
</evidence>
<protein>
    <recommendedName>
        <fullName evidence="3">YHYH domain-containing protein</fullName>
    </recommendedName>
</protein>
<evidence type="ECO:0000313" key="4">
    <source>
        <dbReference type="EMBL" id="OWF53182.1"/>
    </source>
</evidence>
<proteinExistence type="predicted"/>
<dbReference type="Pfam" id="PF14240">
    <property type="entry name" value="YHYH"/>
    <property type="match status" value="1"/>
</dbReference>
<dbReference type="Proteomes" id="UP000242188">
    <property type="component" value="Unassembled WGS sequence"/>
</dbReference>
<feature type="compositionally biased region" description="Polar residues" evidence="1">
    <location>
        <begin position="387"/>
        <end position="397"/>
    </location>
</feature>
<gene>
    <name evidence="4" type="ORF">KP79_PYT17451</name>
</gene>
<feature type="chain" id="PRO_5012690750" description="YHYH domain-containing protein" evidence="2">
    <location>
        <begin position="38"/>
        <end position="995"/>
    </location>
</feature>
<keyword evidence="5" id="KW-1185">Reference proteome</keyword>
<feature type="compositionally biased region" description="Polar residues" evidence="1">
    <location>
        <begin position="432"/>
        <end position="447"/>
    </location>
</feature>
<dbReference type="AlphaFoldDB" id="A0A210QWY4"/>
<reference evidence="4 5" key="1">
    <citation type="journal article" date="2017" name="Nat. Ecol. Evol.">
        <title>Scallop genome provides insights into evolution of bilaterian karyotype and development.</title>
        <authorList>
            <person name="Wang S."/>
            <person name="Zhang J."/>
            <person name="Jiao W."/>
            <person name="Li J."/>
            <person name="Xun X."/>
            <person name="Sun Y."/>
            <person name="Guo X."/>
            <person name="Huan P."/>
            <person name="Dong B."/>
            <person name="Zhang L."/>
            <person name="Hu X."/>
            <person name="Sun X."/>
            <person name="Wang J."/>
            <person name="Zhao C."/>
            <person name="Wang Y."/>
            <person name="Wang D."/>
            <person name="Huang X."/>
            <person name="Wang R."/>
            <person name="Lv J."/>
            <person name="Li Y."/>
            <person name="Zhang Z."/>
            <person name="Liu B."/>
            <person name="Lu W."/>
            <person name="Hui Y."/>
            <person name="Liang J."/>
            <person name="Zhou Z."/>
            <person name="Hou R."/>
            <person name="Li X."/>
            <person name="Liu Y."/>
            <person name="Li H."/>
            <person name="Ning X."/>
            <person name="Lin Y."/>
            <person name="Zhao L."/>
            <person name="Xing Q."/>
            <person name="Dou J."/>
            <person name="Li Y."/>
            <person name="Mao J."/>
            <person name="Guo H."/>
            <person name="Dou H."/>
            <person name="Li T."/>
            <person name="Mu C."/>
            <person name="Jiang W."/>
            <person name="Fu Q."/>
            <person name="Fu X."/>
            <person name="Miao Y."/>
            <person name="Liu J."/>
            <person name="Yu Q."/>
            <person name="Li R."/>
            <person name="Liao H."/>
            <person name="Li X."/>
            <person name="Kong Y."/>
            <person name="Jiang Z."/>
            <person name="Chourrout D."/>
            <person name="Li R."/>
            <person name="Bao Z."/>
        </authorList>
    </citation>
    <scope>NUCLEOTIDE SEQUENCE [LARGE SCALE GENOMIC DNA]</scope>
    <source>
        <strain evidence="4 5">PY_sf001</strain>
    </source>
</reference>
<feature type="compositionally biased region" description="Polar residues" evidence="1">
    <location>
        <begin position="404"/>
        <end position="421"/>
    </location>
</feature>
<feature type="signal peptide" evidence="2">
    <location>
        <begin position="1"/>
        <end position="37"/>
    </location>
</feature>
<organism evidence="4 5">
    <name type="scientific">Mizuhopecten yessoensis</name>
    <name type="common">Japanese scallop</name>
    <name type="synonym">Patinopecten yessoensis</name>
    <dbReference type="NCBI Taxonomy" id="6573"/>
    <lineage>
        <taxon>Eukaryota</taxon>
        <taxon>Metazoa</taxon>
        <taxon>Spiralia</taxon>
        <taxon>Lophotrochozoa</taxon>
        <taxon>Mollusca</taxon>
        <taxon>Bivalvia</taxon>
        <taxon>Autobranchia</taxon>
        <taxon>Pteriomorphia</taxon>
        <taxon>Pectinida</taxon>
        <taxon>Pectinoidea</taxon>
        <taxon>Pectinidae</taxon>
        <taxon>Mizuhopecten</taxon>
    </lineage>
</organism>
<dbReference type="InterPro" id="IPR025924">
    <property type="entry name" value="YHYH_dom"/>
</dbReference>
<name>A0A210QWY4_MIZYE</name>
<keyword evidence="2" id="KW-0732">Signal</keyword>
<dbReference type="OrthoDB" id="10057824at2759"/>
<dbReference type="STRING" id="6573.A0A210QWY4"/>
<evidence type="ECO:0000259" key="3">
    <source>
        <dbReference type="Pfam" id="PF14240"/>
    </source>
</evidence>
<accession>A0A210QWY4</accession>
<feature type="domain" description="YHYH" evidence="3">
    <location>
        <begin position="92"/>
        <end position="187"/>
    </location>
</feature>
<sequence>MFCHYTSTSTERSSRLFKMWNLSVCVLFLFMLSRVRSLQLNEAGQFFNSRRYGGFVSVSENENSFIIMSNGVPDHAPDTQTSQPIILRNNVFNVPKNPTIAEEPGCLPMGPIGISRTGVVIFNPLNREGQNAVEGDTAEQLDECSGHADRMGVYHYHALPTNCLYKGEEDELIGVARDGFPIYGPMASDLKREVMNSDLDECHGRFVNGQYRYHATNQFPYFLGCLRGTMPRRMGEPTRTCNETSAFDKQWGYLCACDRPNTTDRQGQGRFSPVLGRDGSPRPMGFIPGQGQDPFGRRQMSPGPMVGGQIPGQVMIGPNGQPISTANQFQIGPNGQIVNGENQLQIGPNGQIIGRGNPMQDGANGQLQNPGSQLQIGPNGNPIQMPISTGPSATQGQRPLGFLPSQQQGEGTEQANGNPVQGQIPRPLGFLPTQQQTGGEQVSIGPNGQIINSESRIQIGPNGNPIQMPIMTGPGAIQGQAQRPLGFMPAQQQARGEQVSIGPNGQIISSESQIQFDPNGNPVQMPISTGPGSIQGQRPLGFLPTQQQGEGTEQSNGNPVQGQIPRPLGFLPTQQQTGGEQVSIGPNGQIINSGSEVQIGPNGNPIQMPIMTGPGAIQGQAQRPLGFMPTQQQARGEQVSIGPNGQIINSGSQIQIGPNGNPIQMPIMTGPGAIQGQAQRPLGFLPTQQQREGGQFSGNPGQGQISTPLGFLPGQEIGRQQPNGMQRQQTPLGFLPRPSVEGAEQLTSMPGQGQIPNVNGRPPFPGAFPLPQNGEQSNSEQSRFANGVAENGEQPRTVNGIQQNGEQPLPIFVNGVAQNPDQPMTRLVRTQNGQVISVLVNSGSQNGQTLTVPRVDRPIGNNIPRFEVRRFGQPPTTFLTQNGGMIPTANPQVPGQPPMVGPPFVRQNANGMGIGPQGQGRFQPINPSPSSNAAVQGQTETIEGLEILDKSTQENNQEISDSLLRKPFDGQRRRLPGFGQYGRYHMFNMYLGDKL</sequence>
<dbReference type="EMBL" id="NEDP02001487">
    <property type="protein sequence ID" value="OWF53182.1"/>
    <property type="molecule type" value="Genomic_DNA"/>
</dbReference>
<comment type="caution">
    <text evidence="4">The sequence shown here is derived from an EMBL/GenBank/DDBJ whole genome shotgun (WGS) entry which is preliminary data.</text>
</comment>
<feature type="region of interest" description="Disordered" evidence="1">
    <location>
        <begin position="387"/>
        <end position="447"/>
    </location>
</feature>
<evidence type="ECO:0000256" key="1">
    <source>
        <dbReference type="SAM" id="MobiDB-lite"/>
    </source>
</evidence>
<evidence type="ECO:0000256" key="2">
    <source>
        <dbReference type="SAM" id="SignalP"/>
    </source>
</evidence>
<feature type="compositionally biased region" description="Polar residues" evidence="1">
    <location>
        <begin position="544"/>
        <end position="561"/>
    </location>
</feature>